<gene>
    <name evidence="5" type="ORF">MGAL_10B090603</name>
</gene>
<dbReference type="InterPro" id="IPR029030">
    <property type="entry name" value="Caspase-like_dom_sf"/>
</dbReference>
<dbReference type="PROSITE" id="PS01122">
    <property type="entry name" value="CASPASE_CYS"/>
    <property type="match status" value="1"/>
</dbReference>
<dbReference type="InterPro" id="IPR002138">
    <property type="entry name" value="Pept_C14_p10"/>
</dbReference>
<comment type="caution">
    <text evidence="5">The sequence shown here is derived from an EMBL/GenBank/DDBJ whole genome shotgun (WGS) entry which is preliminary data.</text>
</comment>
<dbReference type="GO" id="GO:0006508">
    <property type="term" value="P:proteolysis"/>
    <property type="evidence" value="ECO:0007669"/>
    <property type="project" value="InterPro"/>
</dbReference>
<evidence type="ECO:0000259" key="4">
    <source>
        <dbReference type="PROSITE" id="PS50208"/>
    </source>
</evidence>
<evidence type="ECO:0000313" key="6">
    <source>
        <dbReference type="Proteomes" id="UP000596742"/>
    </source>
</evidence>
<feature type="domain" description="Caspase family p20" evidence="4">
    <location>
        <begin position="75"/>
        <end position="201"/>
    </location>
</feature>
<dbReference type="GO" id="GO:0004197">
    <property type="term" value="F:cysteine-type endopeptidase activity"/>
    <property type="evidence" value="ECO:0007669"/>
    <property type="project" value="InterPro"/>
</dbReference>
<comment type="similarity">
    <text evidence="1 2">Belongs to the peptidase C14A family.</text>
</comment>
<dbReference type="Pfam" id="PF00656">
    <property type="entry name" value="Peptidase_C14"/>
    <property type="match status" value="1"/>
</dbReference>
<dbReference type="SMART" id="SM00115">
    <property type="entry name" value="CASc"/>
    <property type="match status" value="1"/>
</dbReference>
<reference evidence="5" key="1">
    <citation type="submission" date="2018-11" db="EMBL/GenBank/DDBJ databases">
        <authorList>
            <person name="Alioto T."/>
            <person name="Alioto T."/>
        </authorList>
    </citation>
    <scope>NUCLEOTIDE SEQUENCE</scope>
</reference>
<dbReference type="AlphaFoldDB" id="A0A8B6EXZ8"/>
<dbReference type="InterPro" id="IPR002398">
    <property type="entry name" value="Pept_C14"/>
</dbReference>
<dbReference type="Gene3D" id="3.40.50.1460">
    <property type="match status" value="1"/>
</dbReference>
<protein>
    <submittedName>
        <fullName evidence="5">Caspase 7</fullName>
        <ecNumber evidence="5">3.4.22.60</ecNumber>
    </submittedName>
</protein>
<dbReference type="InterPro" id="IPR001309">
    <property type="entry name" value="Pept_C14_p20"/>
</dbReference>
<dbReference type="InterPro" id="IPR033139">
    <property type="entry name" value="Caspase_cys_AS"/>
</dbReference>
<keyword evidence="6" id="KW-1185">Reference proteome</keyword>
<feature type="domain" description="Caspase family p10" evidence="3">
    <location>
        <begin position="234"/>
        <end position="326"/>
    </location>
</feature>
<dbReference type="InterPro" id="IPR015917">
    <property type="entry name" value="Pept_C14A"/>
</dbReference>
<dbReference type="PROSITE" id="PS50207">
    <property type="entry name" value="CASPASE_P10"/>
    <property type="match status" value="1"/>
</dbReference>
<evidence type="ECO:0000259" key="3">
    <source>
        <dbReference type="PROSITE" id="PS50207"/>
    </source>
</evidence>
<evidence type="ECO:0000313" key="5">
    <source>
        <dbReference type="EMBL" id="VDI40417.1"/>
    </source>
</evidence>
<keyword evidence="5" id="KW-0378">Hydrolase</keyword>
<organism evidence="5 6">
    <name type="scientific">Mytilus galloprovincialis</name>
    <name type="common">Mediterranean mussel</name>
    <dbReference type="NCBI Taxonomy" id="29158"/>
    <lineage>
        <taxon>Eukaryota</taxon>
        <taxon>Metazoa</taxon>
        <taxon>Spiralia</taxon>
        <taxon>Lophotrochozoa</taxon>
        <taxon>Mollusca</taxon>
        <taxon>Bivalvia</taxon>
        <taxon>Autobranchia</taxon>
        <taxon>Pteriomorphia</taxon>
        <taxon>Mytilida</taxon>
        <taxon>Mytiloidea</taxon>
        <taxon>Mytilidae</taxon>
        <taxon>Mytilinae</taxon>
        <taxon>Mytilus</taxon>
    </lineage>
</organism>
<dbReference type="Proteomes" id="UP000596742">
    <property type="component" value="Unassembled WGS sequence"/>
</dbReference>
<sequence length="328" mass="37031">MLFSFTSSFRLLLGNLHQLYSADMEKFDELDAVAGNKGETFTKTQIKPFANETESNSGQGKVSKEHLKQAEYPFSSGIAVIINNIIFDKRLNLGDRKGSDVDASSLLQRFLEFGFDSDLLNDVTKKEMDTKFNEIIEDKKSLKTTDCLIVVLLTHGNEDSVFMTDGDVKIKNVMEYFNATNCPELHLKPKVFIFQACRGSDLGSGVERKVIRDRDPNQADAIASYVEYDEEFGEIIRIPNEADFLAVYSTSTGYGSFRNTETGSPFVRHLSDELREMKKGEDFYKVLTRVNKKVGMGYKPKHPSTSVVTQMPSFISHLTKDLVFNQKV</sequence>
<dbReference type="SUPFAM" id="SSF52129">
    <property type="entry name" value="Caspase-like"/>
    <property type="match status" value="1"/>
</dbReference>
<dbReference type="OrthoDB" id="6097640at2759"/>
<dbReference type="PANTHER" id="PTHR10454">
    <property type="entry name" value="CASPASE"/>
    <property type="match status" value="1"/>
</dbReference>
<accession>A0A8B6EXZ8</accession>
<dbReference type="PANTHER" id="PTHR10454:SF210">
    <property type="entry name" value="CASPASE-2"/>
    <property type="match status" value="1"/>
</dbReference>
<proteinExistence type="inferred from homology"/>
<dbReference type="EC" id="3.4.22.60" evidence="5"/>
<dbReference type="InterPro" id="IPR011600">
    <property type="entry name" value="Pept_C14_caspase"/>
</dbReference>
<evidence type="ECO:0000256" key="2">
    <source>
        <dbReference type="RuleBase" id="RU003971"/>
    </source>
</evidence>
<dbReference type="PROSITE" id="PS50208">
    <property type="entry name" value="CASPASE_P20"/>
    <property type="match status" value="1"/>
</dbReference>
<dbReference type="EMBL" id="UYJE01005791">
    <property type="protein sequence ID" value="VDI40417.1"/>
    <property type="molecule type" value="Genomic_DNA"/>
</dbReference>
<dbReference type="PRINTS" id="PR00376">
    <property type="entry name" value="IL1BCENZYME"/>
</dbReference>
<evidence type="ECO:0000256" key="1">
    <source>
        <dbReference type="ARBA" id="ARBA00010134"/>
    </source>
</evidence>
<name>A0A8B6EXZ8_MYTGA</name>